<dbReference type="InterPro" id="IPR001034">
    <property type="entry name" value="DeoR_HTH"/>
</dbReference>
<accession>A0A4Z1E1X0</accession>
<dbReference type="InterPro" id="IPR014036">
    <property type="entry name" value="DeoR-like_C"/>
</dbReference>
<proteinExistence type="predicted"/>
<evidence type="ECO:0000259" key="6">
    <source>
        <dbReference type="PROSITE" id="PS51000"/>
    </source>
</evidence>
<evidence type="ECO:0000256" key="5">
    <source>
        <dbReference type="ARBA" id="ARBA00024937"/>
    </source>
</evidence>
<dbReference type="Pfam" id="PF00455">
    <property type="entry name" value="DeoRC"/>
    <property type="match status" value="1"/>
</dbReference>
<evidence type="ECO:0000256" key="4">
    <source>
        <dbReference type="ARBA" id="ARBA00023163"/>
    </source>
</evidence>
<dbReference type="Proteomes" id="UP000297318">
    <property type="component" value="Unassembled WGS sequence"/>
</dbReference>
<gene>
    <name evidence="7" type="ORF">SERN_0176</name>
</gene>
<reference evidence="7 8" key="1">
    <citation type="submission" date="2018-11" db="EMBL/GenBank/DDBJ databases">
        <title>Complete genome sequencing of the Actinobacteria Serinibacter sp. K3-2.</title>
        <authorList>
            <person name="Rakitin A.L."/>
            <person name="Beletsky A.V."/>
            <person name="Mardanov A.V."/>
            <person name="Ravin N.V."/>
            <person name="Gromova A.S."/>
            <person name="Filippova S.N."/>
            <person name="Gal'Chenko V.F."/>
        </authorList>
    </citation>
    <scope>NUCLEOTIDE SEQUENCE [LARGE SCALE GENOMIC DNA]</scope>
    <source>
        <strain evidence="7 8">K3-2</strain>
    </source>
</reference>
<dbReference type="SMART" id="SM00420">
    <property type="entry name" value="HTH_DEOR"/>
    <property type="match status" value="1"/>
</dbReference>
<feature type="domain" description="HTH deoR-type" evidence="6">
    <location>
        <begin position="10"/>
        <end position="65"/>
    </location>
</feature>
<evidence type="ECO:0000256" key="1">
    <source>
        <dbReference type="ARBA" id="ARBA00021390"/>
    </source>
</evidence>
<dbReference type="Pfam" id="PF08220">
    <property type="entry name" value="HTH_DeoR"/>
    <property type="match status" value="1"/>
</dbReference>
<name>A0A4Z1E1X0_9MICO</name>
<keyword evidence="4" id="KW-0804">Transcription</keyword>
<evidence type="ECO:0000313" key="7">
    <source>
        <dbReference type="EMBL" id="TGO05984.1"/>
    </source>
</evidence>
<evidence type="ECO:0000313" key="8">
    <source>
        <dbReference type="Proteomes" id="UP000297318"/>
    </source>
</evidence>
<dbReference type="PANTHER" id="PTHR30363">
    <property type="entry name" value="HTH-TYPE TRANSCRIPTIONAL REGULATOR SRLR-RELATED"/>
    <property type="match status" value="1"/>
</dbReference>
<dbReference type="GO" id="GO:0003700">
    <property type="term" value="F:DNA-binding transcription factor activity"/>
    <property type="evidence" value="ECO:0007669"/>
    <property type="project" value="InterPro"/>
</dbReference>
<keyword evidence="8" id="KW-1185">Reference proteome</keyword>
<dbReference type="InterPro" id="IPR036390">
    <property type="entry name" value="WH_DNA-bd_sf"/>
</dbReference>
<keyword evidence="3" id="KW-0805">Transcription regulation</keyword>
<dbReference type="Gene3D" id="1.10.10.10">
    <property type="entry name" value="Winged helix-like DNA-binding domain superfamily/Winged helix DNA-binding domain"/>
    <property type="match status" value="1"/>
</dbReference>
<evidence type="ECO:0000256" key="3">
    <source>
        <dbReference type="ARBA" id="ARBA00023015"/>
    </source>
</evidence>
<dbReference type="Gene3D" id="3.40.50.1360">
    <property type="match status" value="1"/>
</dbReference>
<sequence length="260" mass="28013">MTQAPPALYAPERQHTILELARSQGRVEVGSLAESLQVTPETVRRDLTALERRGLVRRVHGGALAVERLGVEPTLERRMERLSEEKARIARRALEELPDDGTILLDAGSTTVALAEALPRGRDLTVVTNSVAIAALLHERSDVSLFLLGGRLRRRTGAAVGEWAQHALADLVVDVAFVGTNGVDVVRGFTTPHEVEAATKRAFIAAARRTVVLADSSKAGQLSFHRFARPSDVDLWITDAGLEDETADALDAAGVAVVRV</sequence>
<dbReference type="PROSITE" id="PS51000">
    <property type="entry name" value="HTH_DEOR_2"/>
    <property type="match status" value="1"/>
</dbReference>
<dbReference type="InterPro" id="IPR036388">
    <property type="entry name" value="WH-like_DNA-bd_sf"/>
</dbReference>
<dbReference type="PANTHER" id="PTHR30363:SF4">
    <property type="entry name" value="GLYCEROL-3-PHOSPHATE REGULON REPRESSOR"/>
    <property type="match status" value="1"/>
</dbReference>
<dbReference type="SMART" id="SM01134">
    <property type="entry name" value="DeoRC"/>
    <property type="match status" value="1"/>
</dbReference>
<evidence type="ECO:0000256" key="2">
    <source>
        <dbReference type="ARBA" id="ARBA00022491"/>
    </source>
</evidence>
<keyword evidence="2" id="KW-0678">Repressor</keyword>
<protein>
    <recommendedName>
        <fullName evidence="1">Lactose phosphotransferase system repressor</fullName>
    </recommendedName>
</protein>
<dbReference type="EMBL" id="RHPJ01000001">
    <property type="protein sequence ID" value="TGO05984.1"/>
    <property type="molecule type" value="Genomic_DNA"/>
</dbReference>
<dbReference type="AlphaFoldDB" id="A0A4Z1E1X0"/>
<dbReference type="SUPFAM" id="SSF100950">
    <property type="entry name" value="NagB/RpiA/CoA transferase-like"/>
    <property type="match status" value="1"/>
</dbReference>
<dbReference type="SUPFAM" id="SSF46785">
    <property type="entry name" value="Winged helix' DNA-binding domain"/>
    <property type="match status" value="1"/>
</dbReference>
<organism evidence="7 8">
    <name type="scientific">Serinibacter arcticus</name>
    <dbReference type="NCBI Taxonomy" id="1655435"/>
    <lineage>
        <taxon>Bacteria</taxon>
        <taxon>Bacillati</taxon>
        <taxon>Actinomycetota</taxon>
        <taxon>Actinomycetes</taxon>
        <taxon>Micrococcales</taxon>
        <taxon>Beutenbergiaceae</taxon>
        <taxon>Serinibacter</taxon>
    </lineage>
</organism>
<comment type="caution">
    <text evidence="7">The sequence shown here is derived from an EMBL/GenBank/DDBJ whole genome shotgun (WGS) entry which is preliminary data.</text>
</comment>
<dbReference type="InterPro" id="IPR037171">
    <property type="entry name" value="NagB/RpiA_transferase-like"/>
</dbReference>
<comment type="function">
    <text evidence="5">Repressor of the lactose catabolism operon. Galactose-6-phosphate is the inducer.</text>
</comment>
<dbReference type="InterPro" id="IPR050313">
    <property type="entry name" value="Carb_Metab_HTH_regulators"/>
</dbReference>
<dbReference type="PRINTS" id="PR00037">
    <property type="entry name" value="HTHLACR"/>
</dbReference>